<dbReference type="AlphaFoldDB" id="A0A1N7G060"/>
<keyword evidence="3" id="KW-1185">Reference proteome</keyword>
<dbReference type="STRING" id="308853.SAMN05421752_10967"/>
<evidence type="ECO:0000313" key="2">
    <source>
        <dbReference type="EMBL" id="SIS05961.1"/>
    </source>
</evidence>
<dbReference type="RefSeq" id="WP_268875545.1">
    <property type="nucleotide sequence ID" value="NZ_FTNR01000009.1"/>
</dbReference>
<sequence>MLPHIREPAGDESDGLEGMHSLEPNAIVLPTSPVELANPV</sequence>
<protein>
    <submittedName>
        <fullName evidence="2">Uncharacterized protein</fullName>
    </submittedName>
</protein>
<feature type="region of interest" description="Disordered" evidence="1">
    <location>
        <begin position="1"/>
        <end position="40"/>
    </location>
</feature>
<proteinExistence type="predicted"/>
<reference evidence="3" key="1">
    <citation type="submission" date="2017-01" db="EMBL/GenBank/DDBJ databases">
        <authorList>
            <person name="Varghese N."/>
            <person name="Submissions S."/>
        </authorList>
    </citation>
    <scope>NUCLEOTIDE SEQUENCE [LARGE SCALE GENOMIC DNA]</scope>
    <source>
        <strain evidence="3">type strain: HArc-</strain>
    </source>
</reference>
<organism evidence="2 3">
    <name type="scientific">Natronorubrum thiooxidans</name>
    <dbReference type="NCBI Taxonomy" id="308853"/>
    <lineage>
        <taxon>Archaea</taxon>
        <taxon>Methanobacteriati</taxon>
        <taxon>Methanobacteriota</taxon>
        <taxon>Stenosarchaea group</taxon>
        <taxon>Halobacteria</taxon>
        <taxon>Halobacteriales</taxon>
        <taxon>Natrialbaceae</taxon>
        <taxon>Natronorubrum</taxon>
    </lineage>
</organism>
<accession>A0A1N7G060</accession>
<evidence type="ECO:0000256" key="1">
    <source>
        <dbReference type="SAM" id="MobiDB-lite"/>
    </source>
</evidence>
<dbReference type="Proteomes" id="UP000185936">
    <property type="component" value="Unassembled WGS sequence"/>
</dbReference>
<dbReference type="EMBL" id="FTNR01000009">
    <property type="protein sequence ID" value="SIS05961.1"/>
    <property type="molecule type" value="Genomic_DNA"/>
</dbReference>
<evidence type="ECO:0000313" key="3">
    <source>
        <dbReference type="Proteomes" id="UP000185936"/>
    </source>
</evidence>
<gene>
    <name evidence="2" type="ORF">SAMN05421752_10967</name>
</gene>
<name>A0A1N7G060_9EURY</name>